<dbReference type="GO" id="GO:0032259">
    <property type="term" value="P:methylation"/>
    <property type="evidence" value="ECO:0007669"/>
    <property type="project" value="UniProtKB-KW"/>
</dbReference>
<accession>A0A7W6PR31</accession>
<dbReference type="InterPro" id="IPR029063">
    <property type="entry name" value="SAM-dependent_MTases_sf"/>
</dbReference>
<dbReference type="RefSeq" id="WP_244484756.1">
    <property type="nucleotide sequence ID" value="NZ_CP049250.1"/>
</dbReference>
<keyword evidence="1 4" id="KW-0489">Methyltransferase</keyword>
<dbReference type="CDD" id="cd02440">
    <property type="entry name" value="AdoMet_MTases"/>
    <property type="match status" value="1"/>
</dbReference>
<name>A0A7W6PR31_9HYPH</name>
<dbReference type="InterPro" id="IPR041698">
    <property type="entry name" value="Methyltransf_25"/>
</dbReference>
<keyword evidence="2 4" id="KW-0808">Transferase</keyword>
<dbReference type="Pfam" id="PF13649">
    <property type="entry name" value="Methyltransf_25"/>
    <property type="match status" value="1"/>
</dbReference>
<organism evidence="4 5">
    <name type="scientific">Rhizobium rhizoryzae</name>
    <dbReference type="NCBI Taxonomy" id="451876"/>
    <lineage>
        <taxon>Bacteria</taxon>
        <taxon>Pseudomonadati</taxon>
        <taxon>Pseudomonadota</taxon>
        <taxon>Alphaproteobacteria</taxon>
        <taxon>Hyphomicrobiales</taxon>
        <taxon>Rhizobiaceae</taxon>
        <taxon>Rhizobium/Agrobacterium group</taxon>
        <taxon>Rhizobium</taxon>
    </lineage>
</organism>
<gene>
    <name evidence="4" type="ORF">GGQ72_001988</name>
</gene>
<dbReference type="EMBL" id="JACIEC010000001">
    <property type="protein sequence ID" value="MBB4143489.1"/>
    <property type="molecule type" value="Genomic_DNA"/>
</dbReference>
<evidence type="ECO:0000313" key="5">
    <source>
        <dbReference type="Proteomes" id="UP000519897"/>
    </source>
</evidence>
<dbReference type="Gene3D" id="3.40.50.150">
    <property type="entry name" value="Vaccinia Virus protein VP39"/>
    <property type="match status" value="1"/>
</dbReference>
<dbReference type="AlphaFoldDB" id="A0A7W6PR31"/>
<evidence type="ECO:0000313" key="4">
    <source>
        <dbReference type="EMBL" id="MBB4143489.1"/>
    </source>
</evidence>
<dbReference type="SUPFAM" id="SSF53335">
    <property type="entry name" value="S-adenosyl-L-methionine-dependent methyltransferases"/>
    <property type="match status" value="1"/>
</dbReference>
<comment type="caution">
    <text evidence="4">The sequence shown here is derived from an EMBL/GenBank/DDBJ whole genome shotgun (WGS) entry which is preliminary data.</text>
</comment>
<dbReference type="Proteomes" id="UP000519897">
    <property type="component" value="Unassembled WGS sequence"/>
</dbReference>
<protein>
    <submittedName>
        <fullName evidence="4">SAM-dependent methyltransferase</fullName>
    </submittedName>
</protein>
<evidence type="ECO:0000256" key="2">
    <source>
        <dbReference type="ARBA" id="ARBA00022679"/>
    </source>
</evidence>
<dbReference type="PANTHER" id="PTHR43861">
    <property type="entry name" value="TRANS-ACONITATE 2-METHYLTRANSFERASE-RELATED"/>
    <property type="match status" value="1"/>
</dbReference>
<keyword evidence="5" id="KW-1185">Reference proteome</keyword>
<proteinExistence type="predicted"/>
<evidence type="ECO:0000259" key="3">
    <source>
        <dbReference type="Pfam" id="PF13649"/>
    </source>
</evidence>
<dbReference type="PANTHER" id="PTHR43861:SF1">
    <property type="entry name" value="TRANS-ACONITATE 2-METHYLTRANSFERASE"/>
    <property type="match status" value="1"/>
</dbReference>
<dbReference type="GO" id="GO:0008168">
    <property type="term" value="F:methyltransferase activity"/>
    <property type="evidence" value="ECO:0007669"/>
    <property type="project" value="UniProtKB-KW"/>
</dbReference>
<feature type="domain" description="Methyltransferase" evidence="3">
    <location>
        <begin position="50"/>
        <end position="138"/>
    </location>
</feature>
<reference evidence="4 5" key="1">
    <citation type="submission" date="2020-08" db="EMBL/GenBank/DDBJ databases">
        <title>Genomic Encyclopedia of Type Strains, Phase IV (KMG-IV): sequencing the most valuable type-strain genomes for metagenomic binning, comparative biology and taxonomic classification.</title>
        <authorList>
            <person name="Goeker M."/>
        </authorList>
    </citation>
    <scope>NUCLEOTIDE SEQUENCE [LARGE SCALE GENOMIC DNA]</scope>
    <source>
        <strain evidence="4 5">DSM 29514</strain>
    </source>
</reference>
<sequence>MKRGGMGCDADATRSFYSRRAASYAADTGDYSVSEHLTRFSALLAQDARVLELGCGSGRDSAWMLSKGFEVHPTDGIAEMAEQASARLGIPVAVLPFAQISALDSYDGVWANACLLHVPRHDLADILQRIQRALKPNGIFYASYKAGRGEGFDGLGRYYNYPDQDWLRLNYGRGWSSLEILAQQGGGYDGLPTPWLHVFARKADGGEQVV</sequence>
<evidence type="ECO:0000256" key="1">
    <source>
        <dbReference type="ARBA" id="ARBA00022603"/>
    </source>
</evidence>